<accession>A0A4P6MW40</accession>
<protein>
    <recommendedName>
        <fullName evidence="2">ERCC4 domain-containing protein</fullName>
    </recommendedName>
</protein>
<dbReference type="GO" id="GO:0016746">
    <property type="term" value="F:acyltransferase activity"/>
    <property type="evidence" value="ECO:0007669"/>
    <property type="project" value="InterPro"/>
</dbReference>
<dbReference type="InterPro" id="IPR036625">
    <property type="entry name" value="E3-bd_dom_sf"/>
</dbReference>
<dbReference type="InterPro" id="IPR011335">
    <property type="entry name" value="Restrct_endonuc-II-like"/>
</dbReference>
<dbReference type="AlphaFoldDB" id="A0A4P6MW40"/>
<feature type="domain" description="ERCC4" evidence="2">
    <location>
        <begin position="128"/>
        <end position="208"/>
    </location>
</feature>
<dbReference type="InterPro" id="IPR055370">
    <property type="entry name" value="Lsr2_DNA-bd"/>
</dbReference>
<gene>
    <name evidence="3" type="ORF">EXU32_16350</name>
</gene>
<dbReference type="Gene3D" id="3.40.50.10130">
    <property type="match status" value="1"/>
</dbReference>
<dbReference type="Gene3D" id="4.10.320.10">
    <property type="entry name" value="E3-binding domain"/>
    <property type="match status" value="1"/>
</dbReference>
<dbReference type="GO" id="GO:0003677">
    <property type="term" value="F:DNA binding"/>
    <property type="evidence" value="ECO:0007669"/>
    <property type="project" value="UniProtKB-KW"/>
</dbReference>
<sequence>MVDDFLIARNPEADSTLPYLVRIPLRDRVIVLKTKDVWPRTSKLYCHRAEAWPTTPEIVERVPIRTCSSRGAAIDLVIDRARENRSQFVLTRARGREVIFWQSARTTKQARPRVTIPTARAQGGADLEILVDHRERYAWKFSHQQATTERRGLPAGDYAVEVDDTIVAAVERKSLADLASSLTSGRLGYVTAELASLPRAAVVVEDRYSQVFALQHVRPAVVAEAIAESQARFPQVPIIFAENRALAQEWTYRFLAAARTEVGLGGPTGSALESLTPPAPASAADIRRWAREAGYEVSARGRIPEEIRRAFERR</sequence>
<proteinExistence type="predicted"/>
<dbReference type="SMART" id="SM00891">
    <property type="entry name" value="ERCC4"/>
    <property type="match status" value="1"/>
</dbReference>
<dbReference type="KEGG" id="jli:EXU32_16350"/>
<evidence type="ECO:0000313" key="3">
    <source>
        <dbReference type="EMBL" id="QBF48081.1"/>
    </source>
</evidence>
<dbReference type="EMBL" id="CP036164">
    <property type="protein sequence ID" value="QBF48081.1"/>
    <property type="molecule type" value="Genomic_DNA"/>
</dbReference>
<evidence type="ECO:0000313" key="4">
    <source>
        <dbReference type="Proteomes" id="UP000290408"/>
    </source>
</evidence>
<dbReference type="GO" id="GO:0006259">
    <property type="term" value="P:DNA metabolic process"/>
    <property type="evidence" value="ECO:0007669"/>
    <property type="project" value="UniProtKB-ARBA"/>
</dbReference>
<dbReference type="Proteomes" id="UP000290408">
    <property type="component" value="Chromosome"/>
</dbReference>
<dbReference type="OrthoDB" id="9776021at2"/>
<dbReference type="GO" id="GO:0004518">
    <property type="term" value="F:nuclease activity"/>
    <property type="evidence" value="ECO:0007669"/>
    <property type="project" value="InterPro"/>
</dbReference>
<dbReference type="SUPFAM" id="SSF52980">
    <property type="entry name" value="Restriction endonuclease-like"/>
    <property type="match status" value="1"/>
</dbReference>
<name>A0A4P6MW40_9MICO</name>
<evidence type="ECO:0000256" key="1">
    <source>
        <dbReference type="ARBA" id="ARBA00023125"/>
    </source>
</evidence>
<keyword evidence="1" id="KW-0238">DNA-binding</keyword>
<reference evidence="3 4" key="1">
    <citation type="submission" date="2019-02" db="EMBL/GenBank/DDBJ databases">
        <title>Genomic data mining of an Antarctic deep-sea actinobacterium, Janibacterlimosus P3-3-X1.</title>
        <authorList>
            <person name="Liao L."/>
            <person name="Chen B."/>
        </authorList>
    </citation>
    <scope>NUCLEOTIDE SEQUENCE [LARGE SCALE GENOMIC DNA]</scope>
    <source>
        <strain evidence="3 4">P3-3-X1</strain>
    </source>
</reference>
<keyword evidence="4" id="KW-1185">Reference proteome</keyword>
<evidence type="ECO:0000259" key="2">
    <source>
        <dbReference type="SMART" id="SM00891"/>
    </source>
</evidence>
<dbReference type="Pfam" id="PF23359">
    <property type="entry name" value="Lsr2_DNA-bd"/>
    <property type="match status" value="1"/>
</dbReference>
<dbReference type="Pfam" id="PF02732">
    <property type="entry name" value="ERCC4"/>
    <property type="match status" value="1"/>
</dbReference>
<organism evidence="3 4">
    <name type="scientific">Janibacter limosus</name>
    <dbReference type="NCBI Taxonomy" id="53458"/>
    <lineage>
        <taxon>Bacteria</taxon>
        <taxon>Bacillati</taxon>
        <taxon>Actinomycetota</taxon>
        <taxon>Actinomycetes</taxon>
        <taxon>Micrococcales</taxon>
        <taxon>Intrasporangiaceae</taxon>
        <taxon>Janibacter</taxon>
    </lineage>
</organism>
<dbReference type="InterPro" id="IPR006166">
    <property type="entry name" value="ERCC4_domain"/>
</dbReference>